<dbReference type="Proteomes" id="UP000789525">
    <property type="component" value="Unassembled WGS sequence"/>
</dbReference>
<accession>A0ACA9QS42</accession>
<sequence>AILGYAIFGETLSFQWWIGASFIVVGTMLVNKEGKGVREHKEK</sequence>
<evidence type="ECO:0000313" key="1">
    <source>
        <dbReference type="EMBL" id="CAG8764406.1"/>
    </source>
</evidence>
<keyword evidence="2" id="KW-1185">Reference proteome</keyword>
<protein>
    <submittedName>
        <fullName evidence="1">3780_t:CDS:1</fullName>
    </submittedName>
</protein>
<feature type="non-terminal residue" evidence="1">
    <location>
        <position position="43"/>
    </location>
</feature>
<reference evidence="1" key="1">
    <citation type="submission" date="2021-06" db="EMBL/GenBank/DDBJ databases">
        <authorList>
            <person name="Kallberg Y."/>
            <person name="Tangrot J."/>
            <person name="Rosling A."/>
        </authorList>
    </citation>
    <scope>NUCLEOTIDE SEQUENCE</scope>
    <source>
        <strain evidence="1">CL356</strain>
    </source>
</reference>
<evidence type="ECO:0000313" key="2">
    <source>
        <dbReference type="Proteomes" id="UP000789525"/>
    </source>
</evidence>
<proteinExistence type="predicted"/>
<feature type="non-terminal residue" evidence="1">
    <location>
        <position position="1"/>
    </location>
</feature>
<name>A0ACA9QS42_9GLOM</name>
<gene>
    <name evidence="1" type="ORF">ACOLOM_LOCUS13371</name>
</gene>
<organism evidence="1 2">
    <name type="scientific">Acaulospora colombiana</name>
    <dbReference type="NCBI Taxonomy" id="27376"/>
    <lineage>
        <taxon>Eukaryota</taxon>
        <taxon>Fungi</taxon>
        <taxon>Fungi incertae sedis</taxon>
        <taxon>Mucoromycota</taxon>
        <taxon>Glomeromycotina</taxon>
        <taxon>Glomeromycetes</taxon>
        <taxon>Diversisporales</taxon>
        <taxon>Acaulosporaceae</taxon>
        <taxon>Acaulospora</taxon>
    </lineage>
</organism>
<comment type="caution">
    <text evidence="1">The sequence shown here is derived from an EMBL/GenBank/DDBJ whole genome shotgun (WGS) entry which is preliminary data.</text>
</comment>
<dbReference type="EMBL" id="CAJVPT010060854">
    <property type="protein sequence ID" value="CAG8764406.1"/>
    <property type="molecule type" value="Genomic_DNA"/>
</dbReference>